<feature type="domain" description="HTH luxR-type" evidence="5">
    <location>
        <begin position="152"/>
        <end position="222"/>
    </location>
</feature>
<dbReference type="GeneID" id="80331747"/>
<dbReference type="PRINTS" id="PR00038">
    <property type="entry name" value="HTHLUXR"/>
</dbReference>
<dbReference type="EMBL" id="CP041695">
    <property type="protein sequence ID" value="QDP78189.1"/>
    <property type="molecule type" value="Genomic_DNA"/>
</dbReference>
<dbReference type="Gene3D" id="1.10.10.10">
    <property type="entry name" value="Winged helix-like DNA-binding domain superfamily/Winged helix DNA-binding domain"/>
    <property type="match status" value="1"/>
</dbReference>
<accession>A0A516NH07</accession>
<sequence>MAGIAATELPGDFAEPGASRRIGYVEDHQATAVGLAAVLGEQPDLAVTAIAPTVPELLARATDLDLVVLSLVLADGSTPRANITTLRERGLGALIYTAGERRDLIRAAARAGALGVALKSDPVELTVAMVRAAAAGRPVPTASGAPAVGSDPGLGDIILPTRQREVLELYANGETAGSVARRLGLSEYTVNDYLGRIRRKYAEAGRPVRTRVDLYREAARDGFLRDPRHRA</sequence>
<dbReference type="Pfam" id="PF00196">
    <property type="entry name" value="GerE"/>
    <property type="match status" value="1"/>
</dbReference>
<dbReference type="InterPro" id="IPR016032">
    <property type="entry name" value="Sig_transdc_resp-reg_C-effctor"/>
</dbReference>
<gene>
    <name evidence="7" type="ORF">FOH10_04990</name>
</gene>
<dbReference type="SMART" id="SM00421">
    <property type="entry name" value="HTH_LUXR"/>
    <property type="match status" value="1"/>
</dbReference>
<keyword evidence="3" id="KW-0804">Transcription</keyword>
<evidence type="ECO:0000259" key="6">
    <source>
        <dbReference type="PROSITE" id="PS50110"/>
    </source>
</evidence>
<evidence type="ECO:0000256" key="1">
    <source>
        <dbReference type="ARBA" id="ARBA00023015"/>
    </source>
</evidence>
<dbReference type="GO" id="GO:0000160">
    <property type="term" value="P:phosphorelay signal transduction system"/>
    <property type="evidence" value="ECO:0007669"/>
    <property type="project" value="InterPro"/>
</dbReference>
<keyword evidence="1" id="KW-0805">Transcription regulation</keyword>
<evidence type="ECO:0000313" key="7">
    <source>
        <dbReference type="EMBL" id="QDP78189.1"/>
    </source>
</evidence>
<dbReference type="SUPFAM" id="SSF46894">
    <property type="entry name" value="C-terminal effector domain of the bipartite response regulators"/>
    <property type="match status" value="1"/>
</dbReference>
<dbReference type="Proteomes" id="UP000317039">
    <property type="component" value="Chromosome"/>
</dbReference>
<dbReference type="PROSITE" id="PS50043">
    <property type="entry name" value="HTH_LUXR_2"/>
    <property type="match status" value="1"/>
</dbReference>
<dbReference type="AlphaFoldDB" id="A0A516NH07"/>
<protein>
    <submittedName>
        <fullName evidence="7">Response regulator transcription factor</fullName>
    </submittedName>
</protein>
<dbReference type="CDD" id="cd06170">
    <property type="entry name" value="LuxR_C_like"/>
    <property type="match status" value="1"/>
</dbReference>
<organism evidence="7 8">
    <name type="scientific">Nocardia otitidiscaviarum</name>
    <dbReference type="NCBI Taxonomy" id="1823"/>
    <lineage>
        <taxon>Bacteria</taxon>
        <taxon>Bacillati</taxon>
        <taxon>Actinomycetota</taxon>
        <taxon>Actinomycetes</taxon>
        <taxon>Mycobacteriales</taxon>
        <taxon>Nocardiaceae</taxon>
        <taxon>Nocardia</taxon>
    </lineage>
</organism>
<dbReference type="GO" id="GO:0006355">
    <property type="term" value="P:regulation of DNA-templated transcription"/>
    <property type="evidence" value="ECO:0007669"/>
    <property type="project" value="InterPro"/>
</dbReference>
<dbReference type="InterPro" id="IPR000792">
    <property type="entry name" value="Tscrpt_reg_LuxR_C"/>
</dbReference>
<evidence type="ECO:0000256" key="3">
    <source>
        <dbReference type="ARBA" id="ARBA00023163"/>
    </source>
</evidence>
<dbReference type="InterPro" id="IPR011006">
    <property type="entry name" value="CheY-like_superfamily"/>
</dbReference>
<dbReference type="InterPro" id="IPR001789">
    <property type="entry name" value="Sig_transdc_resp-reg_receiver"/>
</dbReference>
<dbReference type="SUPFAM" id="SSF52172">
    <property type="entry name" value="CheY-like"/>
    <property type="match status" value="1"/>
</dbReference>
<comment type="caution">
    <text evidence="4">Lacks conserved residue(s) required for the propagation of feature annotation.</text>
</comment>
<reference evidence="7 8" key="1">
    <citation type="submission" date="2019-07" db="EMBL/GenBank/DDBJ databases">
        <title>Complete Genome Sequence and Methylome Analysis of Nocardia otitidis-caviarum NEB252.</title>
        <authorList>
            <person name="Fomenkov A."/>
            <person name="Anton B.P."/>
            <person name="Vincze T."/>
            <person name="Roberts R.J."/>
        </authorList>
    </citation>
    <scope>NUCLEOTIDE SEQUENCE [LARGE SCALE GENOMIC DNA]</scope>
    <source>
        <strain evidence="7 8">NEB252</strain>
    </source>
</reference>
<dbReference type="PANTHER" id="PTHR44688:SF16">
    <property type="entry name" value="DNA-BINDING TRANSCRIPTIONAL ACTIVATOR DEVR_DOSR"/>
    <property type="match status" value="1"/>
</dbReference>
<name>A0A516NH07_9NOCA</name>
<dbReference type="PROSITE" id="PS50110">
    <property type="entry name" value="RESPONSE_REGULATORY"/>
    <property type="match status" value="1"/>
</dbReference>
<feature type="domain" description="Response regulatory" evidence="6">
    <location>
        <begin position="21"/>
        <end position="134"/>
    </location>
</feature>
<evidence type="ECO:0000256" key="2">
    <source>
        <dbReference type="ARBA" id="ARBA00023125"/>
    </source>
</evidence>
<evidence type="ECO:0000259" key="5">
    <source>
        <dbReference type="PROSITE" id="PS50043"/>
    </source>
</evidence>
<dbReference type="KEGG" id="nod:FOH10_04990"/>
<dbReference type="PROSITE" id="PS00622">
    <property type="entry name" value="HTH_LUXR_1"/>
    <property type="match status" value="1"/>
</dbReference>
<keyword evidence="2" id="KW-0238">DNA-binding</keyword>
<evidence type="ECO:0000313" key="8">
    <source>
        <dbReference type="Proteomes" id="UP000317039"/>
    </source>
</evidence>
<evidence type="ECO:0000256" key="4">
    <source>
        <dbReference type="PROSITE-ProRule" id="PRU00169"/>
    </source>
</evidence>
<dbReference type="PANTHER" id="PTHR44688">
    <property type="entry name" value="DNA-BINDING TRANSCRIPTIONAL ACTIVATOR DEVR_DOSR"/>
    <property type="match status" value="1"/>
</dbReference>
<dbReference type="RefSeq" id="WP_143979806.1">
    <property type="nucleotide sequence ID" value="NZ_CP041695.1"/>
</dbReference>
<dbReference type="Gene3D" id="3.40.50.2300">
    <property type="match status" value="1"/>
</dbReference>
<proteinExistence type="predicted"/>
<dbReference type="InterPro" id="IPR036388">
    <property type="entry name" value="WH-like_DNA-bd_sf"/>
</dbReference>
<dbReference type="GO" id="GO:0003677">
    <property type="term" value="F:DNA binding"/>
    <property type="evidence" value="ECO:0007669"/>
    <property type="project" value="UniProtKB-KW"/>
</dbReference>